<organism evidence="1 2">
    <name type="scientific">Intoshia linei</name>
    <dbReference type="NCBI Taxonomy" id="1819745"/>
    <lineage>
        <taxon>Eukaryota</taxon>
        <taxon>Metazoa</taxon>
        <taxon>Spiralia</taxon>
        <taxon>Lophotrochozoa</taxon>
        <taxon>Mesozoa</taxon>
        <taxon>Orthonectida</taxon>
        <taxon>Rhopaluridae</taxon>
        <taxon>Intoshia</taxon>
    </lineage>
</organism>
<evidence type="ECO:0000313" key="2">
    <source>
        <dbReference type="Proteomes" id="UP000078046"/>
    </source>
</evidence>
<dbReference type="InterPro" id="IPR027417">
    <property type="entry name" value="P-loop_NTPase"/>
</dbReference>
<accession>A0A177B7L9</accession>
<dbReference type="AlphaFoldDB" id="A0A177B7L9"/>
<dbReference type="Proteomes" id="UP000078046">
    <property type="component" value="Unassembled WGS sequence"/>
</dbReference>
<keyword evidence="2" id="KW-1185">Reference proteome</keyword>
<name>A0A177B7L9_9BILA</name>
<sequence length="64" mass="7568">MISTKKSNIFKYLNKHVISKKYAKKVLSVAIYNHYKRLNYKSNSLNIRDVVQKANSDRNIHLDD</sequence>
<dbReference type="Gene3D" id="3.40.50.300">
    <property type="entry name" value="P-loop containing nucleotide triphosphate hydrolases"/>
    <property type="match status" value="1"/>
</dbReference>
<dbReference type="EMBL" id="LWCA01000165">
    <property type="protein sequence ID" value="OAF70288.1"/>
    <property type="molecule type" value="Genomic_DNA"/>
</dbReference>
<comment type="caution">
    <text evidence="1">The sequence shown here is derived from an EMBL/GenBank/DDBJ whole genome shotgun (WGS) entry which is preliminary data.</text>
</comment>
<evidence type="ECO:0008006" key="3">
    <source>
        <dbReference type="Google" id="ProtNLM"/>
    </source>
</evidence>
<evidence type="ECO:0000313" key="1">
    <source>
        <dbReference type="EMBL" id="OAF70288.1"/>
    </source>
</evidence>
<protein>
    <recommendedName>
        <fullName evidence="3">ATP-dependent Clp protease ATP-binding subunit ClpX</fullName>
    </recommendedName>
</protein>
<proteinExistence type="predicted"/>
<gene>
    <name evidence="1" type="ORF">A3Q56_01932</name>
</gene>
<reference evidence="1 2" key="1">
    <citation type="submission" date="2016-04" db="EMBL/GenBank/DDBJ databases">
        <title>The genome of Intoshia linei affirms orthonectids as highly simplified spiralians.</title>
        <authorList>
            <person name="Mikhailov K.V."/>
            <person name="Slusarev G.S."/>
            <person name="Nikitin M.A."/>
            <person name="Logacheva M.D."/>
            <person name="Penin A."/>
            <person name="Aleoshin V."/>
            <person name="Panchin Y.V."/>
        </authorList>
    </citation>
    <scope>NUCLEOTIDE SEQUENCE [LARGE SCALE GENOMIC DNA]</scope>
    <source>
        <strain evidence="1">Intl2013</strain>
        <tissue evidence="1">Whole animal</tissue>
    </source>
</reference>
<dbReference type="OrthoDB" id="1721884at2759"/>